<name>A0ABS2GPY7_9BURK</name>
<evidence type="ECO:0000256" key="4">
    <source>
        <dbReference type="ARBA" id="ARBA00022519"/>
    </source>
</evidence>
<reference evidence="14 15" key="1">
    <citation type="journal article" date="2021" name="Sci. Rep.">
        <title>The distribution of antibiotic resistance genes in chicken gut microbiota commensals.</title>
        <authorList>
            <person name="Juricova H."/>
            <person name="Matiasovicova J."/>
            <person name="Kubasova T."/>
            <person name="Cejkova D."/>
            <person name="Rychlik I."/>
        </authorList>
    </citation>
    <scope>NUCLEOTIDE SEQUENCE [LARGE SCALE GENOMIC DNA]</scope>
    <source>
        <strain evidence="14 15">An562</strain>
    </source>
</reference>
<keyword evidence="5" id="KW-0328">Glycosyltransferase</keyword>
<evidence type="ECO:0000256" key="7">
    <source>
        <dbReference type="ARBA" id="ARBA00022985"/>
    </source>
</evidence>
<organism evidence="14 15">
    <name type="scientific">Parasutterella secunda</name>
    <dbReference type="NCBI Taxonomy" id="626947"/>
    <lineage>
        <taxon>Bacteria</taxon>
        <taxon>Pseudomonadati</taxon>
        <taxon>Pseudomonadota</taxon>
        <taxon>Betaproteobacteria</taxon>
        <taxon>Burkholderiales</taxon>
        <taxon>Sutterellaceae</taxon>
        <taxon>Parasutterella</taxon>
    </lineage>
</organism>
<evidence type="ECO:0000256" key="5">
    <source>
        <dbReference type="ARBA" id="ARBA00022676"/>
    </source>
</evidence>
<dbReference type="PANTHER" id="PTHR30160:SF19">
    <property type="entry name" value="LIPOPOLYSACCHARIDE HEPTOSYLTRANSFERASE 1"/>
    <property type="match status" value="1"/>
</dbReference>
<dbReference type="InterPro" id="IPR051199">
    <property type="entry name" value="LPS_LOS_Heptosyltrfase"/>
</dbReference>
<keyword evidence="4" id="KW-0997">Cell inner membrane</keyword>
<gene>
    <name evidence="14" type="primary">waaC</name>
    <name evidence="14" type="ORF">H5985_01190</name>
</gene>
<dbReference type="InterPro" id="IPR011908">
    <property type="entry name" value="LipoPS_heptosylTferase-I"/>
</dbReference>
<comment type="subcellular location">
    <subcellularLocation>
        <location evidence="1">Cell inner membrane</location>
        <topology evidence="1">Peripheral membrane protein</topology>
        <orientation evidence="1">Cytoplasmic side</orientation>
    </subcellularLocation>
</comment>
<keyword evidence="3" id="KW-1003">Cell membrane</keyword>
<dbReference type="Pfam" id="PF01075">
    <property type="entry name" value="Glyco_transf_9"/>
    <property type="match status" value="1"/>
</dbReference>
<comment type="pathway">
    <text evidence="2">Bacterial outer membrane biogenesis; LPS core biosynthesis.</text>
</comment>
<keyword evidence="7" id="KW-0448">Lipopolysaccharide biosynthesis</keyword>
<evidence type="ECO:0000256" key="13">
    <source>
        <dbReference type="ARBA" id="ARBA00049201"/>
    </source>
</evidence>
<evidence type="ECO:0000256" key="6">
    <source>
        <dbReference type="ARBA" id="ARBA00022679"/>
    </source>
</evidence>
<sequence length="321" mass="36066">MMRRALIVKTTSMGDVIHALPAVADLARAQPELKIDWVVEKSFADIPKLSRYVDTVHEVQVRRWRKNVFSPQTWKEAGEVRAALQSAHYERVVDLQGLLKSAVIGRWAKSFLLGYDKDSIKESWASRFYDRTFSVSKSLSAVTRCRMLLAAAFDYDYRQFPLDFGLKTVEKEESSEPYVVFLVNTSRETKLWAESKWVELAKDCNGRGFKVHLLWGAQPEYERVKRIAQLAGDFCTVLPRMPIRDCASVLQRATFVVGVDTGLTHLAAATDRPTVGLFLDYPVELVGLTGQCVQSLGGVGADPSVEEVKSALKRLGLKDFS</sequence>
<dbReference type="Proteomes" id="UP000777002">
    <property type="component" value="Unassembled WGS sequence"/>
</dbReference>
<evidence type="ECO:0000256" key="10">
    <source>
        <dbReference type="ARBA" id="ARBA00044041"/>
    </source>
</evidence>
<dbReference type="SUPFAM" id="SSF53756">
    <property type="entry name" value="UDP-Glycosyltransferase/glycogen phosphorylase"/>
    <property type="match status" value="1"/>
</dbReference>
<evidence type="ECO:0000256" key="1">
    <source>
        <dbReference type="ARBA" id="ARBA00004515"/>
    </source>
</evidence>
<evidence type="ECO:0000256" key="3">
    <source>
        <dbReference type="ARBA" id="ARBA00022475"/>
    </source>
</evidence>
<protein>
    <recommendedName>
        <fullName evidence="11">Lipopolysaccharide heptosyltransferase 1</fullName>
        <ecNumber evidence="10">2.4.99.23</ecNumber>
    </recommendedName>
    <alternativeName>
        <fullName evidence="12">ADP-heptose:lipopolysaccharide heptosyltransferase I</fullName>
    </alternativeName>
</protein>
<keyword evidence="15" id="KW-1185">Reference proteome</keyword>
<dbReference type="EC" id="2.4.99.23" evidence="10"/>
<evidence type="ECO:0000256" key="8">
    <source>
        <dbReference type="ARBA" id="ARBA00023136"/>
    </source>
</evidence>
<comment type="catalytic activity">
    <reaction evidence="13">
        <text>an alpha-Kdo-(2-&gt;4)-alpha-Kdo-(2-&gt;6)-lipid A + ADP-L-glycero-beta-D-manno-heptose = an L-alpha-D-Hep-(1-&gt;5)-[alpha-Kdo-(2-&gt;4)]-alpha-Kdo-(2-&gt;6)-lipid A + ADP + H(+)</text>
        <dbReference type="Rhea" id="RHEA:74067"/>
        <dbReference type="ChEBI" id="CHEBI:15378"/>
        <dbReference type="ChEBI" id="CHEBI:61506"/>
        <dbReference type="ChEBI" id="CHEBI:176431"/>
        <dbReference type="ChEBI" id="CHEBI:193068"/>
        <dbReference type="ChEBI" id="CHEBI:456216"/>
        <dbReference type="EC" id="2.4.99.23"/>
    </reaction>
</comment>
<evidence type="ECO:0000256" key="2">
    <source>
        <dbReference type="ARBA" id="ARBA00004713"/>
    </source>
</evidence>
<dbReference type="CDD" id="cd03789">
    <property type="entry name" value="GT9_LPS_heptosyltransferase"/>
    <property type="match status" value="1"/>
</dbReference>
<proteinExistence type="inferred from homology"/>
<evidence type="ECO:0000313" key="14">
    <source>
        <dbReference type="EMBL" id="MBM6927898.1"/>
    </source>
</evidence>
<accession>A0ABS2GPY7</accession>
<comment type="similarity">
    <text evidence="9">Belongs to the glycosyltransferase 9 family.</text>
</comment>
<evidence type="ECO:0000256" key="11">
    <source>
        <dbReference type="ARBA" id="ARBA00044190"/>
    </source>
</evidence>
<evidence type="ECO:0000256" key="9">
    <source>
        <dbReference type="ARBA" id="ARBA00043995"/>
    </source>
</evidence>
<dbReference type="InterPro" id="IPR002201">
    <property type="entry name" value="Glyco_trans_9"/>
</dbReference>
<keyword evidence="8" id="KW-0472">Membrane</keyword>
<dbReference type="Gene3D" id="3.40.50.2000">
    <property type="entry name" value="Glycogen Phosphorylase B"/>
    <property type="match status" value="2"/>
</dbReference>
<dbReference type="RefSeq" id="WP_205049483.1">
    <property type="nucleotide sequence ID" value="NZ_JACJKX010000001.1"/>
</dbReference>
<keyword evidence="6" id="KW-0808">Transferase</keyword>
<comment type="caution">
    <text evidence="14">The sequence shown here is derived from an EMBL/GenBank/DDBJ whole genome shotgun (WGS) entry which is preliminary data.</text>
</comment>
<dbReference type="PANTHER" id="PTHR30160">
    <property type="entry name" value="TETRAACYLDISACCHARIDE 4'-KINASE-RELATED"/>
    <property type="match status" value="1"/>
</dbReference>
<dbReference type="EMBL" id="JACJKX010000001">
    <property type="protein sequence ID" value="MBM6927898.1"/>
    <property type="molecule type" value="Genomic_DNA"/>
</dbReference>
<evidence type="ECO:0000313" key="15">
    <source>
        <dbReference type="Proteomes" id="UP000777002"/>
    </source>
</evidence>
<evidence type="ECO:0000256" key="12">
    <source>
        <dbReference type="ARBA" id="ARBA00044330"/>
    </source>
</evidence>
<dbReference type="NCBIfam" id="TIGR02193">
    <property type="entry name" value="heptsyl_trn_I"/>
    <property type="match status" value="1"/>
</dbReference>